<proteinExistence type="predicted"/>
<feature type="compositionally biased region" description="Pro residues" evidence="1">
    <location>
        <begin position="949"/>
        <end position="971"/>
    </location>
</feature>
<dbReference type="Proteomes" id="UP000283269">
    <property type="component" value="Unassembled WGS sequence"/>
</dbReference>
<reference evidence="2 3" key="1">
    <citation type="journal article" date="2018" name="Evol. Lett.">
        <title>Horizontal gene cluster transfer increased hallucinogenic mushroom diversity.</title>
        <authorList>
            <person name="Reynolds H.T."/>
            <person name="Vijayakumar V."/>
            <person name="Gluck-Thaler E."/>
            <person name="Korotkin H.B."/>
            <person name="Matheny P.B."/>
            <person name="Slot J.C."/>
        </authorList>
    </citation>
    <scope>NUCLEOTIDE SEQUENCE [LARGE SCALE GENOMIC DNA]</scope>
    <source>
        <strain evidence="2 3">2631</strain>
    </source>
</reference>
<protein>
    <submittedName>
        <fullName evidence="2">Uncharacterized protein</fullName>
    </submittedName>
</protein>
<feature type="compositionally biased region" description="Basic and acidic residues" evidence="1">
    <location>
        <begin position="421"/>
        <end position="437"/>
    </location>
</feature>
<feature type="compositionally biased region" description="Polar residues" evidence="1">
    <location>
        <begin position="578"/>
        <end position="588"/>
    </location>
</feature>
<feature type="compositionally biased region" description="Polar residues" evidence="1">
    <location>
        <begin position="294"/>
        <end position="304"/>
    </location>
</feature>
<evidence type="ECO:0000313" key="2">
    <source>
        <dbReference type="EMBL" id="PPQ80484.1"/>
    </source>
</evidence>
<feature type="compositionally biased region" description="Basic and acidic residues" evidence="1">
    <location>
        <begin position="725"/>
        <end position="751"/>
    </location>
</feature>
<accession>A0A409WPP0</accession>
<feature type="region of interest" description="Disordered" evidence="1">
    <location>
        <begin position="1"/>
        <end position="114"/>
    </location>
</feature>
<comment type="caution">
    <text evidence="2">The sequence shown here is derived from an EMBL/GenBank/DDBJ whole genome shotgun (WGS) entry which is preliminary data.</text>
</comment>
<name>A0A409WPP0_PSICY</name>
<dbReference type="InParanoid" id="A0A409WPP0"/>
<feature type="region of interest" description="Disordered" evidence="1">
    <location>
        <begin position="131"/>
        <end position="191"/>
    </location>
</feature>
<gene>
    <name evidence="2" type="ORF">CVT25_001750</name>
</gene>
<dbReference type="STRING" id="93625.A0A409WPP0"/>
<keyword evidence="3" id="KW-1185">Reference proteome</keyword>
<dbReference type="EMBL" id="NHYD01003325">
    <property type="protein sequence ID" value="PPQ80484.1"/>
    <property type="molecule type" value="Genomic_DNA"/>
</dbReference>
<feature type="compositionally biased region" description="Basic and acidic residues" evidence="1">
    <location>
        <begin position="546"/>
        <end position="560"/>
    </location>
</feature>
<feature type="compositionally biased region" description="Basic and acidic residues" evidence="1">
    <location>
        <begin position="788"/>
        <end position="832"/>
    </location>
</feature>
<feature type="compositionally biased region" description="Polar residues" evidence="1">
    <location>
        <begin position="318"/>
        <end position="350"/>
    </location>
</feature>
<organism evidence="2 3">
    <name type="scientific">Psilocybe cyanescens</name>
    <dbReference type="NCBI Taxonomy" id="93625"/>
    <lineage>
        <taxon>Eukaryota</taxon>
        <taxon>Fungi</taxon>
        <taxon>Dikarya</taxon>
        <taxon>Basidiomycota</taxon>
        <taxon>Agaricomycotina</taxon>
        <taxon>Agaricomycetes</taxon>
        <taxon>Agaricomycetidae</taxon>
        <taxon>Agaricales</taxon>
        <taxon>Agaricineae</taxon>
        <taxon>Strophariaceae</taxon>
        <taxon>Psilocybe</taxon>
    </lineage>
</organism>
<feature type="compositionally biased region" description="Basic and acidic residues" evidence="1">
    <location>
        <begin position="759"/>
        <end position="769"/>
    </location>
</feature>
<feature type="compositionally biased region" description="Basic and acidic residues" evidence="1">
    <location>
        <begin position="983"/>
        <end position="994"/>
    </location>
</feature>
<feature type="compositionally biased region" description="Low complexity" evidence="1">
    <location>
        <begin position="143"/>
        <end position="173"/>
    </location>
</feature>
<evidence type="ECO:0000256" key="1">
    <source>
        <dbReference type="SAM" id="MobiDB-lite"/>
    </source>
</evidence>
<evidence type="ECO:0000313" key="3">
    <source>
        <dbReference type="Proteomes" id="UP000283269"/>
    </source>
</evidence>
<dbReference type="OrthoDB" id="3184410at2759"/>
<feature type="region of interest" description="Disordered" evidence="1">
    <location>
        <begin position="230"/>
        <end position="1045"/>
    </location>
</feature>
<dbReference type="AlphaFoldDB" id="A0A409WPP0"/>
<feature type="compositionally biased region" description="Basic and acidic residues" evidence="1">
    <location>
        <begin position="465"/>
        <end position="500"/>
    </location>
</feature>
<sequence length="1045" mass="113664">MFRPDPDFVDSGDSASYHQDLSSFPTFSYPSSPPVHRQHQQSGAYRGPPMSTRQNKKQRKSRNNANNRERTVTTLTEDPNTPYLIPTPSEEPAGSHMSAPFSGGGAKMHSNLAMGPPHSYQMQTNFGGYGFQGPAFGPMPLMQQQHQHQHQQQQQQQQQFFSSPPQQHNNQPQRVPIPDVQPKVPLPPGQNDLEILQNLKKLIINNQHPLYKAVPSPMSLARLYKGTITAQPQQTAGRMEQAPTEHHSESADGQPPVTPTSTSGFNQPAGEYGDRRQRGRLQGGKDRRAGGPGANQQHNPSQGNHGARYNNAPGGNSVGSLNTQNFKIGKNNSGPSSAGIQPESQSSDVTSGGPPQPGLEGQRRGYEYSARYPQSESATGGRPSDSSYDNMDTDVPMTDKGSVYSGKDDAPRPGSWAAPRDMAHSYDDREFDSERTATPRPAMADPANVDARPAGGPDGGPEPDGYDRMQEHRARRGEWTDRDRSYPDRGRDTRLTDTRRSSSVAEQRQYDAEYGQPPARRGTAEPPLPPDARHLSENPPAGDVRPPVDARPPPDTRADARAAPTRTNERLGLDNTEDIQSLRSSSVRPTDASAPLGSIPPPATSGDDIVDDPSVRPSLKERLNPARSSRTPTEAPMGSGDQHPPHYAQERSRKPNKYRGNANTHGGPPYDESRRLNSFGRPMTPSADDSPPHNTAPGGPPPPRRPFIPHGVEGRKNHSPASRGGHRDFRGPGRSVSRDRAGYRPDFHDPRYPGGVDPEVPRYEGRPYREFSPPPMSGGRGLPSDAPPGRDYHQYPPAARREWGGPHEEEEYYKSRGWDGPPHEKGRYERDYPPPPRAGGWEGRSEREYVARDAYPPGPPGPPPDERYPPGPVSVRDTDRTRPPPPGGYGAPFSRVRPRSPSPPRHPGPGSVDGSRPPIKRAREDFGPDYYPGGGGRDPMRRPPAEYSHPPPRSGSQGPPPNSGWAPPPPSGLSAGGGGGPPGDRDYRVGRESMDYAPPPGGAYDRRSPGPPGPPGGRMPYNRGSGYGRGGGEPRDRGGYGMPRP</sequence>
<feature type="compositionally biased region" description="Polar residues" evidence="1">
    <location>
        <begin position="372"/>
        <end position="390"/>
    </location>
</feature>